<feature type="compositionally biased region" description="Polar residues" evidence="4">
    <location>
        <begin position="172"/>
        <end position="190"/>
    </location>
</feature>
<keyword evidence="2" id="KW-0378">Hydrolase</keyword>
<keyword evidence="2" id="KW-0326">Glycosidase</keyword>
<protein>
    <submittedName>
        <fullName evidence="7">Fibronectin type III domain-containing protein</fullName>
    </submittedName>
</protein>
<sequence length="2053" mass="215981">MGMRSANEHSAPPREDAGNHDVRRLHSTTFSRHRDTHGNNGVGRAHVTTVAVVLAILAILAGAVIITTITRAHVNLDDGTVWVTSLKDHKAARFNVKIKDANAAVTPKTARFDVAQSGEQTVLLDGGRAQNILASTLGPHGSSEMKNSTTTFMGGPTVAFLNTQSGNVWTGRSSDMDSISPTTASPQMQLGTGGKVAVTHEGAVYGYRPGDGVVLKMDGPNSPARTFKSLTDGRRSDADSFTVIGDTPVISVGRRLMWPGGSGTTKAIGRLTLQAAPTDDSQRGWAAASASNGIFTVDLHHGTTKDFITSGKAQAAQPVSTDGCVYGAWSQSSRNYVRLCSAEGGEGAADAKATEFSTLQSVSPTSQLVFRTNHRQVVLNDVSDGKVWNPNESPKAMRIQWRKLQAKKVSTRERDQDTANNQTQFKPNCSTKSGSIKAQDDTFGVRAGSEQILDVLRNDEQSDCSIITISKIGPVQGSGITVSPIYSGRYLQLDATGARAGKSSFSYEIDDGKGQTSQATVTLDIESATANKPPVQGDTPPEYDVEQGASLTVNALGGFTDPEGDPLTLVSATPENSDQVTVSTRADGQLVFNAGSVSSGRVGVTLTVSDGQATGTGSIYFSIRQANTLPALIDAVVQTTAPGMSTTVNLKPYVHGTSSEPPTLTSVESPTGSSTYANPADLSFTFSSDTPGTYTVPYTISQGSVTAQGLARVEVRAANDESAKPVAANDVALLGADHTAIVEPLNNDVDPLGGVLAVTSVDADPSLGIKTGLVAHKRVYMTARQIPTRPAKINYTVSNSVGSSKGTIVLQPPTLTASNSAPKAANITANVRTGGIVSLDILDHVSHSDGTTVKLNDDLQYDRKTFKGLVFVSGDNVRYQAPEEAGVYRVTYTVQDNLGNAASGLISITVHSKNAQTKSPPTPQDVQAQVAAGQKVRIPITMTGIDQDGDDDTLLGLGNKAPKLGRIDEVGANYIVYEAYNDSSGTDTFSYAVEDWTGQRAQAQVRVGVFTGSTDSGVYARDDQVTLRPNKKATVPVTLNDISGDNTDLKISKTIEAQGIQGATVEDNSISFTTPQTPGVSYIIYTVHDKAGLSDTATLTITSDPKAPIDPPIAYDYRVPSSATIDKKSVDVDLSPWIANPSGTAGELRIGVDPSVADHAHVKEGKDSTTLSVDLTDEARSVPYTVTNTTYNVRTTAFVQVPAYGVFPPTLRPKAPALRVNAKQSITINIADYVRVGAGKSPHVDKDSVSATKSANSDYFVNDQTLRFTAPKDYAGPASITFDVADGVREKGRDIRKVDKNGNVQAKIINSSTLTLPITVIGRNVPPPTFSSSTVSVVAGEDAKTIDLKALTHAPGGLDPDETEYTYSGAEVSGPVTAHLGNGGRLTIRAAEDAPVGSMTSIPLNIKYTNGTVNTGITAQVVQSTRPLAQIQGVRRQIKAGDSETVNVLSDAFNPFPGKPLTVTDCRSDDSAKLKVDCGASGSVTIHAASDIGASTNTVVVTVQDATKTRERQVSGTITLSVIDKPAPPLLSPVSGKPTDGAVNLSWTPGSANGSPITEYRADWDGGGKSCGAVTTCNITGLTNGKEYHFTVKAKNEAGWSKPSESVYAKPDKVPDPPSSIRLEGGYKTIDVSWSRPDYTGTAPDSYTVTLNGVSKVTTGLSTSFTLDNGAITGSYAVTVQGHNRAGDGPVSAPAQMGDENGPWGDPDAPVIADFSSQNDGRTMNIGVYPGASLRNAGCSSIAISGAFGNHTLPCQGGNVSVNVSRNQYNRPQTITATLMARKNGAQNSHSQATATPTYAIRPVQGLHVNRNGNTCKALWHGDGDYDSFVFNGMDIGNTTERSYSINEWSSCGRVTLVQKLNGVTGSTPVTVDASGDVYKVPAAITPPTLTWDGNDPDLIRINGGSINLWGQSGTVQIVIDGRPYSWAGDRLDVHGLPAGRYQWKVIVTGATDSALNNTAEGGTPVQGFRNRAGAMGARLSLARAPVEPFASGIFVSNCQVCEENTRETAPIVDALPPVGTGFGRPEPETRTAKHCTDVRHTVCHNHHEKRNQ</sequence>
<dbReference type="EMBL" id="ATLK01000001">
    <property type="protein sequence ID" value="KFF31352.1"/>
    <property type="molecule type" value="Genomic_DNA"/>
</dbReference>
<name>A0A080N2U8_9BIFI</name>
<proteinExistence type="predicted"/>
<dbReference type="PANTHER" id="PTHR13817:SF73">
    <property type="entry name" value="FIBRONECTIN TYPE-III DOMAIN-CONTAINING PROTEIN"/>
    <property type="match status" value="1"/>
</dbReference>
<feature type="domain" description="Fibronectin type-III" evidence="6">
    <location>
        <begin position="1525"/>
        <end position="1617"/>
    </location>
</feature>
<evidence type="ECO:0000256" key="5">
    <source>
        <dbReference type="SAM" id="Phobius"/>
    </source>
</evidence>
<feature type="compositionally biased region" description="Polar residues" evidence="4">
    <location>
        <begin position="418"/>
        <end position="436"/>
    </location>
</feature>
<keyword evidence="5" id="KW-0812">Transmembrane</keyword>
<feature type="region of interest" description="Disordered" evidence="4">
    <location>
        <begin position="411"/>
        <end position="436"/>
    </location>
</feature>
<feature type="region of interest" description="Disordered" evidence="4">
    <location>
        <begin position="172"/>
        <end position="192"/>
    </location>
</feature>
<evidence type="ECO:0000256" key="4">
    <source>
        <dbReference type="SAM" id="MobiDB-lite"/>
    </source>
</evidence>
<reference evidence="7 8" key="1">
    <citation type="journal article" date="2014" name="Appl. Environ. Microbiol.">
        <title>Genomic encyclopedia of type strains of the genus Bifidobacterium.</title>
        <authorList>
            <person name="Milani C."/>
            <person name="Lugli G.A."/>
            <person name="Duranti S."/>
            <person name="Turroni F."/>
            <person name="Bottacini F."/>
            <person name="Mangifesta M."/>
            <person name="Sanchez B."/>
            <person name="Viappiani A."/>
            <person name="Mancabelli L."/>
            <person name="Taminiau B."/>
            <person name="Delcenserie V."/>
            <person name="Barrangou R."/>
            <person name="Margolles A."/>
            <person name="van Sinderen D."/>
            <person name="Ventura M."/>
        </authorList>
    </citation>
    <scope>NUCLEOTIDE SEQUENCE [LARGE SCALE GENOMIC DNA]</scope>
    <source>
        <strain evidence="7 8">DSM 19703</strain>
    </source>
</reference>
<dbReference type="PROSITE" id="PS50853">
    <property type="entry name" value="FN3"/>
    <property type="match status" value="1"/>
</dbReference>
<feature type="region of interest" description="Disordered" evidence="4">
    <location>
        <begin position="653"/>
        <end position="674"/>
    </location>
</feature>
<evidence type="ECO:0000313" key="7">
    <source>
        <dbReference type="EMBL" id="KFF31352.1"/>
    </source>
</evidence>
<keyword evidence="1" id="KW-0677">Repeat</keyword>
<dbReference type="Pfam" id="PF00041">
    <property type="entry name" value="fn3"/>
    <property type="match status" value="2"/>
</dbReference>
<dbReference type="SUPFAM" id="SSF49265">
    <property type="entry name" value="Fibronectin type III"/>
    <property type="match status" value="1"/>
</dbReference>
<dbReference type="RefSeq" id="WP_238549871.1">
    <property type="nucleotide sequence ID" value="NZ_ATLK01000001.1"/>
</dbReference>
<dbReference type="InterPro" id="IPR003961">
    <property type="entry name" value="FN3_dom"/>
</dbReference>
<dbReference type="NCBIfam" id="NF012211">
    <property type="entry name" value="tand_rpt_95"/>
    <property type="match status" value="1"/>
</dbReference>
<keyword evidence="3" id="KW-0624">Polysaccharide degradation</keyword>
<organism evidence="7 8">
    <name type="scientific">Bifidobacterium bombi DSM 19703</name>
    <dbReference type="NCBI Taxonomy" id="1341695"/>
    <lineage>
        <taxon>Bacteria</taxon>
        <taxon>Bacillati</taxon>
        <taxon>Actinomycetota</taxon>
        <taxon>Actinomycetes</taxon>
        <taxon>Bifidobacteriales</taxon>
        <taxon>Bifidobacteriaceae</taxon>
        <taxon>Bifidobacterium</taxon>
    </lineage>
</organism>
<dbReference type="STRING" id="1341695.BBOMB_0699"/>
<dbReference type="SMART" id="SM00060">
    <property type="entry name" value="FN3"/>
    <property type="match status" value="2"/>
</dbReference>
<feature type="region of interest" description="Disordered" evidence="4">
    <location>
        <begin position="1"/>
        <end position="22"/>
    </location>
</feature>
<dbReference type="PANTHER" id="PTHR13817">
    <property type="entry name" value="TITIN"/>
    <property type="match status" value="1"/>
</dbReference>
<keyword evidence="8" id="KW-1185">Reference proteome</keyword>
<comment type="caution">
    <text evidence="7">The sequence shown here is derived from an EMBL/GenBank/DDBJ whole genome shotgun (WGS) entry which is preliminary data.</text>
</comment>
<dbReference type="GO" id="GO:0000272">
    <property type="term" value="P:polysaccharide catabolic process"/>
    <property type="evidence" value="ECO:0007669"/>
    <property type="project" value="UniProtKB-KW"/>
</dbReference>
<feature type="compositionally biased region" description="Polar residues" evidence="4">
    <location>
        <begin position="656"/>
        <end position="674"/>
    </location>
</feature>
<evidence type="ECO:0000259" key="6">
    <source>
        <dbReference type="PROSITE" id="PS50853"/>
    </source>
</evidence>
<dbReference type="GO" id="GO:0016798">
    <property type="term" value="F:hydrolase activity, acting on glycosyl bonds"/>
    <property type="evidence" value="ECO:0007669"/>
    <property type="project" value="UniProtKB-KW"/>
</dbReference>
<dbReference type="Proteomes" id="UP000028730">
    <property type="component" value="Unassembled WGS sequence"/>
</dbReference>
<keyword evidence="5" id="KW-0472">Membrane</keyword>
<dbReference type="Pfam" id="PF17963">
    <property type="entry name" value="Big_9"/>
    <property type="match status" value="5"/>
</dbReference>
<dbReference type="InterPro" id="IPR050964">
    <property type="entry name" value="Striated_Muscle_Regulatory"/>
</dbReference>
<evidence type="ECO:0000256" key="1">
    <source>
        <dbReference type="ARBA" id="ARBA00022737"/>
    </source>
</evidence>
<dbReference type="Gene3D" id="2.60.40.10">
    <property type="entry name" value="Immunoglobulins"/>
    <property type="match status" value="2"/>
</dbReference>
<gene>
    <name evidence="7" type="ORF">BBOMB_0699</name>
</gene>
<evidence type="ECO:0000313" key="8">
    <source>
        <dbReference type="Proteomes" id="UP000028730"/>
    </source>
</evidence>
<accession>A0A080N2U8</accession>
<dbReference type="InterPro" id="IPR013783">
    <property type="entry name" value="Ig-like_fold"/>
</dbReference>
<evidence type="ECO:0000256" key="2">
    <source>
        <dbReference type="ARBA" id="ARBA00023295"/>
    </source>
</evidence>
<feature type="transmembrane region" description="Helical" evidence="5">
    <location>
        <begin position="47"/>
        <end position="66"/>
    </location>
</feature>
<dbReference type="InterPro" id="IPR036116">
    <property type="entry name" value="FN3_sf"/>
</dbReference>
<keyword evidence="3" id="KW-0119">Carbohydrate metabolism</keyword>
<feature type="compositionally biased region" description="Basic and acidic residues" evidence="4">
    <location>
        <begin position="11"/>
        <end position="22"/>
    </location>
</feature>
<evidence type="ECO:0000256" key="3">
    <source>
        <dbReference type="ARBA" id="ARBA00023326"/>
    </source>
</evidence>
<feature type="region of interest" description="Disordered" evidence="4">
    <location>
        <begin position="1601"/>
        <end position="1622"/>
    </location>
</feature>
<dbReference type="CDD" id="cd00063">
    <property type="entry name" value="FN3"/>
    <property type="match status" value="2"/>
</dbReference>
<dbReference type="eggNOG" id="COG4733">
    <property type="taxonomic scope" value="Bacteria"/>
</dbReference>
<keyword evidence="5" id="KW-1133">Transmembrane helix</keyword>